<dbReference type="GO" id="GO:0045116">
    <property type="term" value="P:protein neddylation"/>
    <property type="evidence" value="ECO:0007669"/>
    <property type="project" value="TreeGrafter"/>
</dbReference>
<dbReference type="InterPro" id="IPR014764">
    <property type="entry name" value="DCN-prot"/>
</dbReference>
<evidence type="ECO:0000259" key="3">
    <source>
        <dbReference type="PROSITE" id="PS51229"/>
    </source>
</evidence>
<proteinExistence type="predicted"/>
<dbReference type="InterPro" id="IPR042460">
    <property type="entry name" value="DCN1-like_PONY"/>
</dbReference>
<dbReference type="GO" id="GO:0032182">
    <property type="term" value="F:ubiquitin-like protein binding"/>
    <property type="evidence" value="ECO:0007669"/>
    <property type="project" value="TreeGrafter"/>
</dbReference>
<dbReference type="GO" id="GO:0031624">
    <property type="term" value="F:ubiquitin conjugating enzyme binding"/>
    <property type="evidence" value="ECO:0007669"/>
    <property type="project" value="TreeGrafter"/>
</dbReference>
<reference evidence="4 5" key="2">
    <citation type="submission" date="2020-07" db="EMBL/GenBank/DDBJ databases">
        <title>Genome assembly of wild tea tree DASZ reveals pedigree and selection history of tea varieties.</title>
        <authorList>
            <person name="Zhang W."/>
        </authorList>
    </citation>
    <scope>NUCLEOTIDE SEQUENCE [LARGE SCALE GENOMIC DNA]</scope>
    <source>
        <strain evidence="5">cv. G240</strain>
        <tissue evidence="4">Leaf</tissue>
    </source>
</reference>
<protein>
    <recommendedName>
        <fullName evidence="1">Defective in cullin neddylation protein</fullName>
    </recommendedName>
</protein>
<dbReference type="Gene3D" id="1.10.238.200">
    <property type="entry name" value="Cullin, PONY binding domain"/>
    <property type="match status" value="1"/>
</dbReference>
<feature type="compositionally biased region" description="Basic and acidic residues" evidence="2">
    <location>
        <begin position="7"/>
        <end position="19"/>
    </location>
</feature>
<feature type="domain" description="DCUN1" evidence="3">
    <location>
        <begin position="30"/>
        <end position="221"/>
    </location>
</feature>
<dbReference type="GO" id="GO:0097602">
    <property type="term" value="F:cullin family protein binding"/>
    <property type="evidence" value="ECO:0007669"/>
    <property type="project" value="TreeGrafter"/>
</dbReference>
<dbReference type="GO" id="GO:0000151">
    <property type="term" value="C:ubiquitin ligase complex"/>
    <property type="evidence" value="ECO:0007669"/>
    <property type="project" value="TreeGrafter"/>
</dbReference>
<dbReference type="Gene3D" id="1.10.238.10">
    <property type="entry name" value="EF-hand"/>
    <property type="match status" value="1"/>
</dbReference>
<accession>A0A7J7HUX1</accession>
<reference evidence="5" key="1">
    <citation type="journal article" date="2020" name="Nat. Commun.">
        <title>Genome assembly of wild tea tree DASZ reveals pedigree and selection history of tea varieties.</title>
        <authorList>
            <person name="Zhang W."/>
            <person name="Zhang Y."/>
            <person name="Qiu H."/>
            <person name="Guo Y."/>
            <person name="Wan H."/>
            <person name="Zhang X."/>
            <person name="Scossa F."/>
            <person name="Alseekh S."/>
            <person name="Zhang Q."/>
            <person name="Wang P."/>
            <person name="Xu L."/>
            <person name="Schmidt M.H."/>
            <person name="Jia X."/>
            <person name="Li D."/>
            <person name="Zhu A."/>
            <person name="Guo F."/>
            <person name="Chen W."/>
            <person name="Ni D."/>
            <person name="Usadel B."/>
            <person name="Fernie A.R."/>
            <person name="Wen W."/>
        </authorList>
    </citation>
    <scope>NUCLEOTIDE SEQUENCE [LARGE SCALE GENOMIC DNA]</scope>
    <source>
        <strain evidence="5">cv. G240</strain>
    </source>
</reference>
<dbReference type="InterPro" id="IPR005176">
    <property type="entry name" value="PONY_dom"/>
</dbReference>
<dbReference type="InterPro" id="IPR011992">
    <property type="entry name" value="EF-hand-dom_pair"/>
</dbReference>
<comment type="function">
    <text evidence="1">Neddylation of cullins play an essential role in the regulation of SCF-type complexes activity.</text>
</comment>
<feature type="region of interest" description="Disordered" evidence="2">
    <location>
        <begin position="1"/>
        <end position="27"/>
    </location>
</feature>
<evidence type="ECO:0000256" key="1">
    <source>
        <dbReference type="RuleBase" id="RU410713"/>
    </source>
</evidence>
<dbReference type="Pfam" id="PF03556">
    <property type="entry name" value="Cullin_binding"/>
    <property type="match status" value="1"/>
</dbReference>
<evidence type="ECO:0000313" key="5">
    <source>
        <dbReference type="Proteomes" id="UP000593564"/>
    </source>
</evidence>
<evidence type="ECO:0000313" key="4">
    <source>
        <dbReference type="EMBL" id="KAF5956295.1"/>
    </source>
</evidence>
<dbReference type="AlphaFoldDB" id="A0A7J7HUX1"/>
<organism evidence="4 5">
    <name type="scientific">Camellia sinensis</name>
    <name type="common">Tea plant</name>
    <name type="synonym">Thea sinensis</name>
    <dbReference type="NCBI Taxonomy" id="4442"/>
    <lineage>
        <taxon>Eukaryota</taxon>
        <taxon>Viridiplantae</taxon>
        <taxon>Streptophyta</taxon>
        <taxon>Embryophyta</taxon>
        <taxon>Tracheophyta</taxon>
        <taxon>Spermatophyta</taxon>
        <taxon>Magnoliopsida</taxon>
        <taxon>eudicotyledons</taxon>
        <taxon>Gunneridae</taxon>
        <taxon>Pentapetalae</taxon>
        <taxon>asterids</taxon>
        <taxon>Ericales</taxon>
        <taxon>Theaceae</taxon>
        <taxon>Camellia</taxon>
    </lineage>
</organism>
<dbReference type="Proteomes" id="UP000593564">
    <property type="component" value="Unassembled WGS sequence"/>
</dbReference>
<dbReference type="PANTHER" id="PTHR12281">
    <property type="entry name" value="RP42 RELATED"/>
    <property type="match status" value="1"/>
</dbReference>
<dbReference type="EMBL" id="JACBKZ010000002">
    <property type="protein sequence ID" value="KAF5956295.1"/>
    <property type="molecule type" value="Genomic_DNA"/>
</dbReference>
<dbReference type="SUPFAM" id="SSF47473">
    <property type="entry name" value="EF-hand"/>
    <property type="match status" value="1"/>
</dbReference>
<evidence type="ECO:0000256" key="2">
    <source>
        <dbReference type="SAM" id="MobiDB-lite"/>
    </source>
</evidence>
<keyword evidence="5" id="KW-1185">Reference proteome</keyword>
<name>A0A7J7HUX1_CAMSI</name>
<dbReference type="PANTHER" id="PTHR12281:SF25">
    <property type="entry name" value="DEFECTIVE IN CULLIN NEDDYLATION PROTEIN"/>
    <property type="match status" value="1"/>
</dbReference>
<dbReference type="PROSITE" id="PS51229">
    <property type="entry name" value="DCUN1"/>
    <property type="match status" value="1"/>
</dbReference>
<sequence>MPRASKRKSEPLKSSKVDGVRSASNKATMKKGEPIDDLFHSYANRSLGMIDPEGIEALCSDLGVDHTDVRILMLAWKMNAQKQGYFTQDEWQRGLKALTVDTVNKLKNALSELENEVRMPQNFADFYSFAFQYCLTEDKQKWIDVECICELLDIVMGSQFPSQVALFTKYLKIQNDYKVINMDQWTSFLRFCSQISFPYLKNYDTTEAWPLILDDFVEWMREEKLATAES</sequence>
<comment type="caution">
    <text evidence="4">The sequence shown here is derived from an EMBL/GenBank/DDBJ whole genome shotgun (WGS) entry which is preliminary data.</text>
</comment>
<gene>
    <name evidence="4" type="ORF">HYC85_003520</name>
</gene>